<dbReference type="NCBIfam" id="NF000985">
    <property type="entry name" value="PRK00103.1-3"/>
    <property type="match status" value="1"/>
</dbReference>
<sequence length="151" mass="17614">MIKLICVGKIKEKYLNDAIDEYKKRLSKYTKLDIIELPDSSYNEIDKVKKEEGKLILKHLKETDNVVVLDINGQELSSLELTNKLCTLESFNSNLAFVIGGSYGLSDEVKQRSNFSLSFSKLTFPHQLFRVMLLEQLYRTYKIRNNENYHK</sequence>
<feature type="binding site" evidence="6">
    <location>
        <position position="69"/>
    </location>
    <ligand>
        <name>S-adenosyl-L-methionine</name>
        <dbReference type="ChEBI" id="CHEBI:59789"/>
    </ligand>
</feature>
<comment type="similarity">
    <text evidence="5 6">Belongs to the RNA methyltransferase RlmH family.</text>
</comment>
<dbReference type="PIRSF" id="PIRSF004505">
    <property type="entry name" value="MT_bac"/>
    <property type="match status" value="1"/>
</dbReference>
<dbReference type="InterPro" id="IPR003742">
    <property type="entry name" value="RlmH-like"/>
</dbReference>
<dbReference type="Pfam" id="PF02590">
    <property type="entry name" value="SPOUT_MTase"/>
    <property type="match status" value="1"/>
</dbReference>
<dbReference type="GO" id="GO:0070038">
    <property type="term" value="F:rRNA (pseudouridine-N3-)-methyltransferase activity"/>
    <property type="evidence" value="ECO:0007669"/>
    <property type="project" value="UniProtKB-UniRule"/>
</dbReference>
<proteinExistence type="inferred from homology"/>
<evidence type="ECO:0000256" key="4">
    <source>
        <dbReference type="ARBA" id="ARBA00022691"/>
    </source>
</evidence>
<dbReference type="EMBL" id="DVKQ01000100">
    <property type="protein sequence ID" value="HIT38350.1"/>
    <property type="molecule type" value="Genomic_DNA"/>
</dbReference>
<evidence type="ECO:0000256" key="2">
    <source>
        <dbReference type="ARBA" id="ARBA00022603"/>
    </source>
</evidence>
<dbReference type="Gene3D" id="3.40.1280.10">
    <property type="match status" value="1"/>
</dbReference>
<dbReference type="Proteomes" id="UP000886833">
    <property type="component" value="Unassembled WGS sequence"/>
</dbReference>
<dbReference type="EC" id="2.1.1.177" evidence="6"/>
<accession>A0A9D1KC55</accession>
<comment type="subunit">
    <text evidence="6">Homodimer.</text>
</comment>
<dbReference type="PANTHER" id="PTHR33603:SF1">
    <property type="entry name" value="RIBOSOMAL RNA LARGE SUBUNIT METHYLTRANSFERASE H"/>
    <property type="match status" value="1"/>
</dbReference>
<organism evidence="7 8">
    <name type="scientific">Candidatus Onthousia faecipullorum</name>
    <dbReference type="NCBI Taxonomy" id="2840887"/>
    <lineage>
        <taxon>Bacteria</taxon>
        <taxon>Bacillati</taxon>
        <taxon>Bacillota</taxon>
        <taxon>Bacilli</taxon>
        <taxon>Candidatus Onthousia</taxon>
    </lineage>
</organism>
<keyword evidence="2 6" id="KW-0489">Methyltransferase</keyword>
<keyword evidence="4 6" id="KW-0949">S-adenosyl-L-methionine</keyword>
<dbReference type="SUPFAM" id="SSF75217">
    <property type="entry name" value="alpha/beta knot"/>
    <property type="match status" value="1"/>
</dbReference>
<evidence type="ECO:0000256" key="6">
    <source>
        <dbReference type="HAMAP-Rule" id="MF_00658"/>
    </source>
</evidence>
<keyword evidence="6" id="KW-0963">Cytoplasm</keyword>
<gene>
    <name evidence="6 7" type="primary">rlmH</name>
    <name evidence="7" type="ORF">IAB59_07740</name>
</gene>
<dbReference type="PANTHER" id="PTHR33603">
    <property type="entry name" value="METHYLTRANSFERASE"/>
    <property type="match status" value="1"/>
</dbReference>
<keyword evidence="1 6" id="KW-0698">rRNA processing</keyword>
<comment type="subcellular location">
    <subcellularLocation>
        <location evidence="6">Cytoplasm</location>
    </subcellularLocation>
</comment>
<reference evidence="7" key="1">
    <citation type="submission" date="2020-10" db="EMBL/GenBank/DDBJ databases">
        <authorList>
            <person name="Gilroy R."/>
        </authorList>
    </citation>
    <scope>NUCLEOTIDE SEQUENCE</scope>
    <source>
        <strain evidence="7">CHK195-26880</strain>
    </source>
</reference>
<evidence type="ECO:0000256" key="3">
    <source>
        <dbReference type="ARBA" id="ARBA00022679"/>
    </source>
</evidence>
<name>A0A9D1KC55_9FIRM</name>
<evidence type="ECO:0000313" key="7">
    <source>
        <dbReference type="EMBL" id="HIT38350.1"/>
    </source>
</evidence>
<feature type="binding site" evidence="6">
    <location>
        <position position="100"/>
    </location>
    <ligand>
        <name>S-adenosyl-L-methionine</name>
        <dbReference type="ChEBI" id="CHEBI:59789"/>
    </ligand>
</feature>
<comment type="function">
    <text evidence="6">Specifically methylates the pseudouridine at position 1915 (m3Psi1915) in 23S rRNA.</text>
</comment>
<dbReference type="InterPro" id="IPR029026">
    <property type="entry name" value="tRNA_m1G_MTases_N"/>
</dbReference>
<dbReference type="AlphaFoldDB" id="A0A9D1KC55"/>
<evidence type="ECO:0000313" key="8">
    <source>
        <dbReference type="Proteomes" id="UP000886833"/>
    </source>
</evidence>
<evidence type="ECO:0000256" key="1">
    <source>
        <dbReference type="ARBA" id="ARBA00022552"/>
    </source>
</evidence>
<protein>
    <recommendedName>
        <fullName evidence="6">Ribosomal RNA large subunit methyltransferase H</fullName>
        <ecNumber evidence="6">2.1.1.177</ecNumber>
    </recommendedName>
    <alternativeName>
        <fullName evidence="6">23S rRNA (pseudouridine1915-N3)-methyltransferase</fullName>
    </alternativeName>
    <alternativeName>
        <fullName evidence="6">23S rRNA m3Psi1915 methyltransferase</fullName>
    </alternativeName>
    <alternativeName>
        <fullName evidence="6">rRNA (pseudouridine-N3-)-methyltransferase RlmH</fullName>
    </alternativeName>
</protein>
<comment type="caution">
    <text evidence="7">The sequence shown here is derived from an EMBL/GenBank/DDBJ whole genome shotgun (WGS) entry which is preliminary data.</text>
</comment>
<evidence type="ECO:0000256" key="5">
    <source>
        <dbReference type="ARBA" id="ARBA00038303"/>
    </source>
</evidence>
<reference evidence="7" key="2">
    <citation type="journal article" date="2021" name="PeerJ">
        <title>Extensive microbial diversity within the chicken gut microbiome revealed by metagenomics and culture.</title>
        <authorList>
            <person name="Gilroy R."/>
            <person name="Ravi A."/>
            <person name="Getino M."/>
            <person name="Pursley I."/>
            <person name="Horton D.L."/>
            <person name="Alikhan N.F."/>
            <person name="Baker D."/>
            <person name="Gharbi K."/>
            <person name="Hall N."/>
            <person name="Watson M."/>
            <person name="Adriaenssens E.M."/>
            <person name="Foster-Nyarko E."/>
            <person name="Jarju S."/>
            <person name="Secka A."/>
            <person name="Antonio M."/>
            <person name="Oren A."/>
            <person name="Chaudhuri R.R."/>
            <person name="La Ragione R."/>
            <person name="Hildebrand F."/>
            <person name="Pallen M.J."/>
        </authorList>
    </citation>
    <scope>NUCLEOTIDE SEQUENCE</scope>
    <source>
        <strain evidence="7">CHK195-26880</strain>
    </source>
</reference>
<dbReference type="NCBIfam" id="TIGR00246">
    <property type="entry name" value="tRNA_RlmH_YbeA"/>
    <property type="match status" value="1"/>
</dbReference>
<dbReference type="InterPro" id="IPR029028">
    <property type="entry name" value="Alpha/beta_knot_MTases"/>
</dbReference>
<keyword evidence="3 6" id="KW-0808">Transferase</keyword>
<comment type="catalytic activity">
    <reaction evidence="6">
        <text>pseudouridine(1915) in 23S rRNA + S-adenosyl-L-methionine = N(3)-methylpseudouridine(1915) in 23S rRNA + S-adenosyl-L-homocysteine + H(+)</text>
        <dbReference type="Rhea" id="RHEA:42752"/>
        <dbReference type="Rhea" id="RHEA-COMP:10221"/>
        <dbReference type="Rhea" id="RHEA-COMP:10222"/>
        <dbReference type="ChEBI" id="CHEBI:15378"/>
        <dbReference type="ChEBI" id="CHEBI:57856"/>
        <dbReference type="ChEBI" id="CHEBI:59789"/>
        <dbReference type="ChEBI" id="CHEBI:65314"/>
        <dbReference type="ChEBI" id="CHEBI:74486"/>
        <dbReference type="EC" id="2.1.1.177"/>
    </reaction>
</comment>
<dbReference type="GO" id="GO:0005737">
    <property type="term" value="C:cytoplasm"/>
    <property type="evidence" value="ECO:0007669"/>
    <property type="project" value="UniProtKB-SubCell"/>
</dbReference>
<dbReference type="HAMAP" id="MF_00658">
    <property type="entry name" value="23SrRNA_methyltr_H"/>
    <property type="match status" value="1"/>
</dbReference>
<dbReference type="CDD" id="cd18081">
    <property type="entry name" value="RlmH-like"/>
    <property type="match status" value="1"/>
</dbReference>
<feature type="binding site" evidence="6">
    <location>
        <begin position="119"/>
        <end position="124"/>
    </location>
    <ligand>
        <name>S-adenosyl-L-methionine</name>
        <dbReference type="ChEBI" id="CHEBI:59789"/>
    </ligand>
</feature>